<reference evidence="4" key="2">
    <citation type="submission" date="2022-09" db="EMBL/GenBank/DDBJ databases">
        <authorList>
            <person name="Sun Q."/>
            <person name="Ohkuma M."/>
        </authorList>
    </citation>
    <scope>NUCLEOTIDE SEQUENCE</scope>
    <source>
        <strain evidence="4">JCM 13583</strain>
    </source>
</reference>
<feature type="binding site" evidence="2">
    <location>
        <position position="157"/>
    </location>
    <ligand>
        <name>Zn(2+)</name>
        <dbReference type="ChEBI" id="CHEBI:29105"/>
    </ligand>
</feature>
<dbReference type="InterPro" id="IPR012340">
    <property type="entry name" value="NA-bd_OB-fold"/>
</dbReference>
<dbReference type="SUPFAM" id="SSF50249">
    <property type="entry name" value="Nucleic acid-binding proteins"/>
    <property type="match status" value="1"/>
</dbReference>
<keyword evidence="2" id="KW-0479">Metal-binding</keyword>
<dbReference type="AlphaFoldDB" id="A0AA37FA10"/>
<protein>
    <recommendedName>
        <fullName evidence="2">Exosome complex component Csl4</fullName>
    </recommendedName>
</protein>
<keyword evidence="2" id="KW-0862">Zinc</keyword>
<dbReference type="EMBL" id="BMNY01000003">
    <property type="protein sequence ID" value="GGM77816.1"/>
    <property type="molecule type" value="Genomic_DNA"/>
</dbReference>
<dbReference type="PANTHER" id="PTHR12686:SF8">
    <property type="entry name" value="EXOSOME COMPLEX COMPONENT CSL4"/>
    <property type="match status" value="1"/>
</dbReference>
<keyword evidence="5" id="KW-1185">Reference proteome</keyword>
<dbReference type="HAMAP" id="MF_00975">
    <property type="entry name" value="Exosome_Csl4"/>
    <property type="match status" value="1"/>
</dbReference>
<dbReference type="NCBIfam" id="NF034126">
    <property type="entry name" value="PRK09521.1"/>
    <property type="match status" value="1"/>
</dbReference>
<comment type="caution">
    <text evidence="4">The sequence shown here is derived from an EMBL/GenBank/DDBJ whole genome shotgun (WGS) entry which is preliminary data.</text>
</comment>
<dbReference type="GO" id="GO:0008270">
    <property type="term" value="F:zinc ion binding"/>
    <property type="evidence" value="ECO:0007669"/>
    <property type="project" value="UniProtKB-UniRule"/>
</dbReference>
<feature type="binding site" evidence="2">
    <location>
        <position position="160"/>
    </location>
    <ligand>
        <name>Zn(2+)</name>
        <dbReference type="ChEBI" id="CHEBI:29105"/>
    </ligand>
</feature>
<dbReference type="Gene3D" id="2.20.70.10">
    <property type="match status" value="1"/>
</dbReference>
<organism evidence="4 5">
    <name type="scientific">Thermogymnomonas acidicola</name>
    <dbReference type="NCBI Taxonomy" id="399579"/>
    <lineage>
        <taxon>Archaea</taxon>
        <taxon>Methanobacteriati</taxon>
        <taxon>Thermoplasmatota</taxon>
        <taxon>Thermoplasmata</taxon>
        <taxon>Thermoplasmatales</taxon>
        <taxon>Thermogymnomonas</taxon>
    </lineage>
</organism>
<comment type="function">
    <text evidence="2">Non-catalytic component of the exosome, which is a complex involved in RNA degradation. Increases the RNA binding and the efficiency of RNA degradation. Helpful for the interaction of the exosome with A-poor RNAs.</text>
</comment>
<dbReference type="Pfam" id="PF14382">
    <property type="entry name" value="ECR1_N"/>
    <property type="match status" value="1"/>
</dbReference>
<feature type="binding site" evidence="2">
    <location>
        <position position="176"/>
    </location>
    <ligand>
        <name>Zn(2+)</name>
        <dbReference type="ChEBI" id="CHEBI:29105"/>
    </ligand>
</feature>
<evidence type="ECO:0000313" key="4">
    <source>
        <dbReference type="EMBL" id="GGM77816.1"/>
    </source>
</evidence>
<dbReference type="GO" id="GO:0006401">
    <property type="term" value="P:RNA catabolic process"/>
    <property type="evidence" value="ECO:0007669"/>
    <property type="project" value="UniProtKB-UniRule"/>
</dbReference>
<dbReference type="GO" id="GO:0005737">
    <property type="term" value="C:cytoplasm"/>
    <property type="evidence" value="ECO:0007669"/>
    <property type="project" value="UniProtKB-SubCell"/>
</dbReference>
<comment type="subcellular location">
    <subcellularLocation>
        <location evidence="2">Cytoplasm</location>
    </subcellularLocation>
</comment>
<feature type="domain" description="Exosome complex component N-terminal" evidence="3">
    <location>
        <begin position="12"/>
        <end position="49"/>
    </location>
</feature>
<evidence type="ECO:0000313" key="5">
    <source>
        <dbReference type="Proteomes" id="UP000632195"/>
    </source>
</evidence>
<name>A0AA37FA10_9ARCH</name>
<keyword evidence="1 2" id="KW-0271">Exosome</keyword>
<comment type="subunit">
    <text evidence="2">Component of the archaeal exosome complex. Forms a trimer of Rrp4 and/or Csl4 subunits. The trimer associates with an hexameric ring-like arrangement composed of 3 Rrp41-Rrp42 heterodimers. Interacts with DnaG.</text>
</comment>
<dbReference type="GO" id="GO:0000178">
    <property type="term" value="C:exosome (RNase complex)"/>
    <property type="evidence" value="ECO:0007669"/>
    <property type="project" value="UniProtKB-KW"/>
</dbReference>
<evidence type="ECO:0000259" key="3">
    <source>
        <dbReference type="Pfam" id="PF14382"/>
    </source>
</evidence>
<sequence length="197" mass="21727">MESVKSDAEGTVVLPGDVICTAEEYLPGENTVENNGLITALVSGTVHRDEKSLTVSVIPKKVNVKIRNGDVVYGQIVKVEQRFADVRIVGVYRNDLGLVPVSAEGVIRILQPHGRQPDTTGAPFLIGDLVRGKVIRSNHEIEISIYGKRYGVIRSLCSRCRNPLVMKNSVLYCENCERVEMRKVADDYGNVLKFGDV</sequence>
<dbReference type="Gene3D" id="2.40.50.100">
    <property type="match status" value="1"/>
</dbReference>
<keyword evidence="2" id="KW-0963">Cytoplasm</keyword>
<evidence type="ECO:0000256" key="2">
    <source>
        <dbReference type="HAMAP-Rule" id="MF_00975"/>
    </source>
</evidence>
<dbReference type="GO" id="GO:0006396">
    <property type="term" value="P:RNA processing"/>
    <property type="evidence" value="ECO:0007669"/>
    <property type="project" value="InterPro"/>
</dbReference>
<proteinExistence type="inferred from homology"/>
<evidence type="ECO:0000256" key="1">
    <source>
        <dbReference type="ARBA" id="ARBA00022835"/>
    </source>
</evidence>
<dbReference type="InterPro" id="IPR025721">
    <property type="entry name" value="Exosome_cplx_N_dom"/>
</dbReference>
<dbReference type="Gene3D" id="2.40.50.140">
    <property type="entry name" value="Nucleic acid-binding proteins"/>
    <property type="match status" value="1"/>
</dbReference>
<accession>A0AA37FA10</accession>
<dbReference type="InterPro" id="IPR030850">
    <property type="entry name" value="Exosome_Csl4_arc"/>
</dbReference>
<dbReference type="Proteomes" id="UP000632195">
    <property type="component" value="Unassembled WGS sequence"/>
</dbReference>
<dbReference type="SUPFAM" id="SSF110324">
    <property type="entry name" value="Ribosomal L27 protein-like"/>
    <property type="match status" value="1"/>
</dbReference>
<gene>
    <name evidence="2" type="primary">csl4</name>
    <name evidence="4" type="ORF">GCM10007108_14960</name>
</gene>
<dbReference type="InterPro" id="IPR039771">
    <property type="entry name" value="Csl4"/>
</dbReference>
<comment type="similarity">
    <text evidence="2">Belongs to the CSL4 family.</text>
</comment>
<dbReference type="PANTHER" id="PTHR12686">
    <property type="entry name" value="3'-5' EXORIBONUCLEASE CSL4-RELATED"/>
    <property type="match status" value="1"/>
</dbReference>
<reference evidence="4" key="1">
    <citation type="journal article" date="2014" name="Int. J. Syst. Evol. Microbiol.">
        <title>Complete genome sequence of Corynebacterium casei LMG S-19264T (=DSM 44701T), isolated from a smear-ripened cheese.</title>
        <authorList>
            <consortium name="US DOE Joint Genome Institute (JGI-PGF)"/>
            <person name="Walter F."/>
            <person name="Albersmeier A."/>
            <person name="Kalinowski J."/>
            <person name="Ruckert C."/>
        </authorList>
    </citation>
    <scope>NUCLEOTIDE SEQUENCE</scope>
    <source>
        <strain evidence="4">JCM 13583</strain>
    </source>
</reference>
<dbReference type="RefSeq" id="WP_188681631.1">
    <property type="nucleotide sequence ID" value="NZ_BMNY01000003.1"/>
</dbReference>
<feature type="binding site" evidence="2">
    <location>
        <position position="173"/>
    </location>
    <ligand>
        <name>Zn(2+)</name>
        <dbReference type="ChEBI" id="CHEBI:29105"/>
    </ligand>
</feature>